<evidence type="ECO:0008006" key="3">
    <source>
        <dbReference type="Google" id="ProtNLM"/>
    </source>
</evidence>
<dbReference type="KEGG" id="cheb:HH215_08665"/>
<dbReference type="RefSeq" id="WP_169279531.1">
    <property type="nucleotide sequence ID" value="NZ_CP051680.1"/>
</dbReference>
<dbReference type="EMBL" id="CP051680">
    <property type="protein sequence ID" value="QJD83234.1"/>
    <property type="molecule type" value="Genomic_DNA"/>
</dbReference>
<dbReference type="AlphaFoldDB" id="A0A7Z2VI05"/>
<name>A0A7Z2VI05_9BACL</name>
<keyword evidence="2" id="KW-1185">Reference proteome</keyword>
<reference evidence="1 2" key="1">
    <citation type="submission" date="2020-04" db="EMBL/GenBank/DDBJ databases">
        <title>Genome sequencing of novel species.</title>
        <authorList>
            <person name="Heo J."/>
            <person name="Kim S.-J."/>
            <person name="Kim J.-S."/>
            <person name="Hong S.-B."/>
            <person name="Kwon S.-W."/>
        </authorList>
    </citation>
    <scope>NUCLEOTIDE SEQUENCE [LARGE SCALE GENOMIC DNA]</scope>
    <source>
        <strain evidence="1 2">MFER-1</strain>
    </source>
</reference>
<sequence>MECNIAKLNFLFVGFKLTGLFSEYSNLIPQGLREIKQKDHLINDRLDKTVILYEPCKGEDHKIGFFYIGYIITKEQSLLSEELEVIRINGNYVFSTGIIDQMADIYSNINSWISENGYKPIWPDTLYIEIYEKPLESEITWKEAVQVYLPIVD</sequence>
<proteinExistence type="predicted"/>
<protein>
    <recommendedName>
        <fullName evidence="3">GyrI-like domain-containing protein</fullName>
    </recommendedName>
</protein>
<evidence type="ECO:0000313" key="2">
    <source>
        <dbReference type="Proteomes" id="UP000502248"/>
    </source>
</evidence>
<evidence type="ECO:0000313" key="1">
    <source>
        <dbReference type="EMBL" id="QJD83234.1"/>
    </source>
</evidence>
<dbReference type="Proteomes" id="UP000502248">
    <property type="component" value="Chromosome"/>
</dbReference>
<organism evidence="1 2">
    <name type="scientific">Cohnella herbarum</name>
    <dbReference type="NCBI Taxonomy" id="2728023"/>
    <lineage>
        <taxon>Bacteria</taxon>
        <taxon>Bacillati</taxon>
        <taxon>Bacillota</taxon>
        <taxon>Bacilli</taxon>
        <taxon>Bacillales</taxon>
        <taxon>Paenibacillaceae</taxon>
        <taxon>Cohnella</taxon>
    </lineage>
</organism>
<gene>
    <name evidence="1" type="ORF">HH215_08665</name>
</gene>
<accession>A0A7Z2VI05</accession>